<proteinExistence type="inferred from homology"/>
<sequence length="393" mass="44894">MAYYHKLGEIPHKRHTQFRQPDGSLYKEQLVGTLGFSGVSSLLYHIHPPTQISRIGEARPYAPKKAEGVKLAPHHLRTLPVETTGPDYLGARKTMLFNSDVAISICNSSEREMGYYYKNAQADEVVFVHEGTGDLLTQMGRVPFKPGDYLVIPRTIIHKFRFDAGQVRLLVIESFSPVETPRRYRNHFGQLLEHAPFCERDMRPPVELITETERGEKLVQIKKEGELHQFYYDFSPFDAVGWDGYFYPYAFSIYDFEPITGRIHQPPPVHQTFEAHNFVICSFVPRLFDYHPLAIPAPYNHSNVDSDEVLYYVEGNFMSRKGVDIASFTVHPGGIPHGPHPGTAEASIGKKGTEEYALMIDTFKPLYITEDAVPYMDHNYPMSWNEHGNDTTH</sequence>
<accession>A0ABP8L5V4</accession>
<protein>
    <submittedName>
        <fullName evidence="8">Homogentisate 1,2-dioxygenase</fullName>
    </submittedName>
</protein>
<dbReference type="InterPro" id="IPR014710">
    <property type="entry name" value="RmlC-like_jellyroll"/>
</dbReference>
<evidence type="ECO:0000256" key="3">
    <source>
        <dbReference type="ARBA" id="ARBA00022723"/>
    </source>
</evidence>
<keyword evidence="5" id="KW-0560">Oxidoreductase</keyword>
<evidence type="ECO:0000256" key="4">
    <source>
        <dbReference type="ARBA" id="ARBA00022964"/>
    </source>
</evidence>
<keyword evidence="9" id="KW-1185">Reference proteome</keyword>
<dbReference type="PANTHER" id="PTHR11056:SF0">
    <property type="entry name" value="HOMOGENTISATE 1,2-DIOXYGENASE"/>
    <property type="match status" value="1"/>
</dbReference>
<comment type="cofactor">
    <cofactor evidence="1">
        <name>Fe cation</name>
        <dbReference type="ChEBI" id="CHEBI:24875"/>
    </cofactor>
</comment>
<name>A0ABP8L5V4_9BACT</name>
<dbReference type="Pfam" id="PF20510">
    <property type="entry name" value="HgmA_N"/>
    <property type="match status" value="1"/>
</dbReference>
<keyword evidence="3" id="KW-0479">Metal-binding</keyword>
<reference evidence="9" key="1">
    <citation type="journal article" date="2019" name="Int. J. Syst. Evol. Microbiol.">
        <title>The Global Catalogue of Microorganisms (GCM) 10K type strain sequencing project: providing services to taxonomists for standard genome sequencing and annotation.</title>
        <authorList>
            <consortium name="The Broad Institute Genomics Platform"/>
            <consortium name="The Broad Institute Genome Sequencing Center for Infectious Disease"/>
            <person name="Wu L."/>
            <person name="Ma J."/>
        </authorList>
    </citation>
    <scope>NUCLEOTIDE SEQUENCE [LARGE SCALE GENOMIC DNA]</scope>
    <source>
        <strain evidence="9">JCM 17926</strain>
    </source>
</reference>
<dbReference type="EMBL" id="BAABHC010000001">
    <property type="protein sequence ID" value="GAA4422811.1"/>
    <property type="molecule type" value="Genomic_DNA"/>
</dbReference>
<comment type="similarity">
    <text evidence="2">Belongs to the homogentisate dioxygenase family.</text>
</comment>
<dbReference type="InterPro" id="IPR005708">
    <property type="entry name" value="Homogentis_dOase"/>
</dbReference>
<evidence type="ECO:0000256" key="6">
    <source>
        <dbReference type="ARBA" id="ARBA00023004"/>
    </source>
</evidence>
<feature type="domain" description="Homogentisate 1,2-dioxygenase N-terminal" evidence="7">
    <location>
        <begin position="24"/>
        <end position="252"/>
    </location>
</feature>
<keyword evidence="4" id="KW-0223">Dioxygenase</keyword>
<dbReference type="Gene3D" id="2.60.120.10">
    <property type="entry name" value="Jelly Rolls"/>
    <property type="match status" value="1"/>
</dbReference>
<dbReference type="CDD" id="cd02208">
    <property type="entry name" value="cupin_RmlC-like"/>
    <property type="match status" value="1"/>
</dbReference>
<evidence type="ECO:0000256" key="5">
    <source>
        <dbReference type="ARBA" id="ARBA00023002"/>
    </source>
</evidence>
<dbReference type="SUPFAM" id="SSF51182">
    <property type="entry name" value="RmlC-like cupins"/>
    <property type="match status" value="1"/>
</dbReference>
<gene>
    <name evidence="8" type="ORF">GCM10023188_00850</name>
</gene>
<evidence type="ECO:0000259" key="7">
    <source>
        <dbReference type="Pfam" id="PF20510"/>
    </source>
</evidence>
<evidence type="ECO:0000313" key="8">
    <source>
        <dbReference type="EMBL" id="GAA4422811.1"/>
    </source>
</evidence>
<dbReference type="InterPro" id="IPR046452">
    <property type="entry name" value="HgmA_N"/>
</dbReference>
<evidence type="ECO:0000313" key="9">
    <source>
        <dbReference type="Proteomes" id="UP001500552"/>
    </source>
</evidence>
<keyword evidence="6" id="KW-0408">Iron</keyword>
<dbReference type="PANTHER" id="PTHR11056">
    <property type="entry name" value="HOMOGENTISATE 1,2-DIOXYGENASE"/>
    <property type="match status" value="1"/>
</dbReference>
<dbReference type="Proteomes" id="UP001500552">
    <property type="component" value="Unassembled WGS sequence"/>
</dbReference>
<evidence type="ECO:0000256" key="1">
    <source>
        <dbReference type="ARBA" id="ARBA00001962"/>
    </source>
</evidence>
<dbReference type="InterPro" id="IPR011051">
    <property type="entry name" value="RmlC_Cupin_sf"/>
</dbReference>
<organism evidence="8 9">
    <name type="scientific">Pontibacter saemangeumensis</name>
    <dbReference type="NCBI Taxonomy" id="1084525"/>
    <lineage>
        <taxon>Bacteria</taxon>
        <taxon>Pseudomonadati</taxon>
        <taxon>Bacteroidota</taxon>
        <taxon>Cytophagia</taxon>
        <taxon>Cytophagales</taxon>
        <taxon>Hymenobacteraceae</taxon>
        <taxon>Pontibacter</taxon>
    </lineage>
</organism>
<comment type="caution">
    <text evidence="8">The sequence shown here is derived from an EMBL/GenBank/DDBJ whole genome shotgun (WGS) entry which is preliminary data.</text>
</comment>
<evidence type="ECO:0000256" key="2">
    <source>
        <dbReference type="ARBA" id="ARBA00007757"/>
    </source>
</evidence>
<dbReference type="RefSeq" id="WP_345156151.1">
    <property type="nucleotide sequence ID" value="NZ_BAABHC010000001.1"/>
</dbReference>